<dbReference type="Proteomes" id="UP000001548">
    <property type="component" value="Unassembled WGS sequence"/>
</dbReference>
<feature type="compositionally biased region" description="Polar residues" evidence="1">
    <location>
        <begin position="144"/>
        <end position="161"/>
    </location>
</feature>
<protein>
    <submittedName>
        <fullName evidence="2">Uncharacterized protein</fullName>
    </submittedName>
</protein>
<comment type="caution">
    <text evidence="2">The sequence shown here is derived from an EMBL/GenBank/DDBJ whole genome shotgun (WGS) entry which is preliminary data.</text>
</comment>
<evidence type="ECO:0000313" key="2">
    <source>
        <dbReference type="EMBL" id="KAE8301918.1"/>
    </source>
</evidence>
<dbReference type="OMA" id="QCSFYLE"/>
<dbReference type="KEGG" id="gla:GL50803_005610"/>
<feature type="compositionally biased region" description="Basic and acidic residues" evidence="1">
    <location>
        <begin position="132"/>
        <end position="142"/>
    </location>
</feature>
<reference evidence="2 3" key="1">
    <citation type="journal article" date="2007" name="Science">
        <title>Genomic minimalism in the early diverging intestinal parasite Giardia lamblia.</title>
        <authorList>
            <person name="Morrison H.G."/>
            <person name="McArthur A.G."/>
            <person name="Gillin F.D."/>
            <person name="Aley S.B."/>
            <person name="Adam R.D."/>
            <person name="Olsen G.J."/>
            <person name="Best A.A."/>
            <person name="Cande W.Z."/>
            <person name="Chen F."/>
            <person name="Cipriano M.J."/>
            <person name="Davids B.J."/>
            <person name="Dawson S.C."/>
            <person name="Elmendorf H.G."/>
            <person name="Hehl A.B."/>
            <person name="Holder M.E."/>
            <person name="Huse S.M."/>
            <person name="Kim U.U."/>
            <person name="Lasek-Nesselquist E."/>
            <person name="Manning G."/>
            <person name="Nigam A."/>
            <person name="Nixon J.E."/>
            <person name="Palm D."/>
            <person name="Passamaneck N.E."/>
            <person name="Prabhu A."/>
            <person name="Reich C.I."/>
            <person name="Reiner D.S."/>
            <person name="Samuelson J."/>
            <person name="Svard S.G."/>
            <person name="Sogin M.L."/>
        </authorList>
    </citation>
    <scope>NUCLEOTIDE SEQUENCE [LARGE SCALE GENOMIC DNA]</scope>
    <source>
        <strain evidence="2 3">WB C6</strain>
    </source>
</reference>
<dbReference type="HOGENOM" id="CLU_1032241_0_0_1"/>
<dbReference type="GeneID" id="5697405"/>
<gene>
    <name evidence="2" type="ORF">GL50803_005610</name>
</gene>
<organism evidence="2 3">
    <name type="scientific">Giardia intestinalis (strain ATCC 50803 / WB clone C6)</name>
    <name type="common">Giardia lamblia</name>
    <dbReference type="NCBI Taxonomy" id="184922"/>
    <lineage>
        <taxon>Eukaryota</taxon>
        <taxon>Metamonada</taxon>
        <taxon>Diplomonadida</taxon>
        <taxon>Hexamitidae</taxon>
        <taxon>Giardiinae</taxon>
        <taxon>Giardia</taxon>
    </lineage>
</organism>
<evidence type="ECO:0000313" key="3">
    <source>
        <dbReference type="Proteomes" id="UP000001548"/>
    </source>
</evidence>
<keyword evidence="3" id="KW-1185">Reference proteome</keyword>
<name>A8BVS3_GIAIC</name>
<dbReference type="AlphaFoldDB" id="A8BVS3"/>
<proteinExistence type="predicted"/>
<sequence>MAKILQVKVSYIQTVDYGDYIEGERLDMGSVRGYSRVKLRVPIPINEDPRCLDVTVDKDAVHIKLGSWMALYHPRFPLDVDNAQERTARIVRKGPDVSFRIQCSFYLELVIPLLRNEAQALADARSKLEEVTQIRGEERPVQDADSQTSSSRPSSHNSEQSGSEEDDSPIPKVEPLTELRPGAPNPVVELAPGGDMTLQSLKKLAAGWQKNTTRGKVEDKIAQRAKLEQIHRAFPLLTDSPKDAPTFELQGFVFSFANPALTAAYSSNLK</sequence>
<accession>A8BVS3</accession>
<feature type="region of interest" description="Disordered" evidence="1">
    <location>
        <begin position="132"/>
        <end position="191"/>
    </location>
</feature>
<evidence type="ECO:0000256" key="1">
    <source>
        <dbReference type="SAM" id="MobiDB-lite"/>
    </source>
</evidence>
<dbReference type="VEuPathDB" id="GiardiaDB:GL50803_5610"/>
<dbReference type="EMBL" id="AACB03000004">
    <property type="protein sequence ID" value="KAE8301918.1"/>
    <property type="molecule type" value="Genomic_DNA"/>
</dbReference>
<dbReference type="RefSeq" id="XP_001704533.1">
    <property type="nucleotide sequence ID" value="XM_001704481.1"/>
</dbReference>